<dbReference type="EMBL" id="LXQA010015802">
    <property type="protein sequence ID" value="MCH89267.1"/>
    <property type="molecule type" value="Genomic_DNA"/>
</dbReference>
<comment type="caution">
    <text evidence="1">The sequence shown here is derived from an EMBL/GenBank/DDBJ whole genome shotgun (WGS) entry which is preliminary data.</text>
</comment>
<evidence type="ECO:0000313" key="1">
    <source>
        <dbReference type="EMBL" id="MCH89267.1"/>
    </source>
</evidence>
<dbReference type="AlphaFoldDB" id="A0A392MP52"/>
<name>A0A392MP52_9FABA</name>
<dbReference type="Proteomes" id="UP000265520">
    <property type="component" value="Unassembled WGS sequence"/>
</dbReference>
<organism evidence="1 2">
    <name type="scientific">Trifolium medium</name>
    <dbReference type="NCBI Taxonomy" id="97028"/>
    <lineage>
        <taxon>Eukaryota</taxon>
        <taxon>Viridiplantae</taxon>
        <taxon>Streptophyta</taxon>
        <taxon>Embryophyta</taxon>
        <taxon>Tracheophyta</taxon>
        <taxon>Spermatophyta</taxon>
        <taxon>Magnoliopsida</taxon>
        <taxon>eudicotyledons</taxon>
        <taxon>Gunneridae</taxon>
        <taxon>Pentapetalae</taxon>
        <taxon>rosids</taxon>
        <taxon>fabids</taxon>
        <taxon>Fabales</taxon>
        <taxon>Fabaceae</taxon>
        <taxon>Papilionoideae</taxon>
        <taxon>50 kb inversion clade</taxon>
        <taxon>NPAAA clade</taxon>
        <taxon>Hologalegina</taxon>
        <taxon>IRL clade</taxon>
        <taxon>Trifolieae</taxon>
        <taxon>Trifolium</taxon>
    </lineage>
</organism>
<gene>
    <name evidence="1" type="ORF">A2U01_0010161</name>
</gene>
<keyword evidence="2" id="KW-1185">Reference proteome</keyword>
<evidence type="ECO:0000313" key="2">
    <source>
        <dbReference type="Proteomes" id="UP000265520"/>
    </source>
</evidence>
<feature type="non-terminal residue" evidence="1">
    <location>
        <position position="1"/>
    </location>
</feature>
<sequence length="52" mass="5497">ADLLPLTDKTDSVSCPSTSSDAYTLCHFILFLALGDTPSGKALVDSTDQDHL</sequence>
<accession>A0A392MP52</accession>
<proteinExistence type="predicted"/>
<reference evidence="1 2" key="1">
    <citation type="journal article" date="2018" name="Front. Plant Sci.">
        <title>Red Clover (Trifolium pratense) and Zigzag Clover (T. medium) - A Picture of Genomic Similarities and Differences.</title>
        <authorList>
            <person name="Dluhosova J."/>
            <person name="Istvanek J."/>
            <person name="Nedelnik J."/>
            <person name="Repkova J."/>
        </authorList>
    </citation>
    <scope>NUCLEOTIDE SEQUENCE [LARGE SCALE GENOMIC DNA]</scope>
    <source>
        <strain evidence="2">cv. 10/8</strain>
        <tissue evidence="1">Leaf</tissue>
    </source>
</reference>
<protein>
    <submittedName>
        <fullName evidence="1">Uncharacterized protein</fullName>
    </submittedName>
</protein>